<proteinExistence type="predicted"/>
<protein>
    <submittedName>
        <fullName evidence="1">Uncharacterized protein</fullName>
    </submittedName>
</protein>
<gene>
    <name evidence="1" type="ORF">SAMN02745129_2789</name>
</gene>
<organism evidence="1 2">
    <name type="scientific">Ferrimonas marina</name>
    <dbReference type="NCBI Taxonomy" id="299255"/>
    <lineage>
        <taxon>Bacteria</taxon>
        <taxon>Pseudomonadati</taxon>
        <taxon>Pseudomonadota</taxon>
        <taxon>Gammaproteobacteria</taxon>
        <taxon>Alteromonadales</taxon>
        <taxon>Ferrimonadaceae</taxon>
        <taxon>Ferrimonas</taxon>
    </lineage>
</organism>
<evidence type="ECO:0000313" key="1">
    <source>
        <dbReference type="EMBL" id="SHH74852.1"/>
    </source>
</evidence>
<dbReference type="STRING" id="299255.SAMN02745129_2789"/>
<dbReference type="EMBL" id="FQXG01000004">
    <property type="protein sequence ID" value="SHH74852.1"/>
    <property type="molecule type" value="Genomic_DNA"/>
</dbReference>
<sequence>MRGFFIEYSAVMGEFDCYSSPSVPRVSARIFTQRGLARLNTEGRYGGA</sequence>
<keyword evidence="2" id="KW-1185">Reference proteome</keyword>
<accession>A0A1M5VHU3</accession>
<reference evidence="1 2" key="1">
    <citation type="submission" date="2016-11" db="EMBL/GenBank/DDBJ databases">
        <authorList>
            <person name="Jaros S."/>
            <person name="Januszkiewicz K."/>
            <person name="Wedrychowicz H."/>
        </authorList>
    </citation>
    <scope>NUCLEOTIDE SEQUENCE [LARGE SCALE GENOMIC DNA]</scope>
    <source>
        <strain evidence="1 2">DSM 16917</strain>
    </source>
</reference>
<dbReference type="AlphaFoldDB" id="A0A1M5VHU3"/>
<name>A0A1M5VHU3_9GAMM</name>
<dbReference type="Proteomes" id="UP000184268">
    <property type="component" value="Unassembled WGS sequence"/>
</dbReference>
<evidence type="ECO:0000313" key="2">
    <source>
        <dbReference type="Proteomes" id="UP000184268"/>
    </source>
</evidence>